<evidence type="ECO:0000256" key="1">
    <source>
        <dbReference type="SAM" id="Phobius"/>
    </source>
</evidence>
<keyword evidence="1" id="KW-1133">Transmembrane helix</keyword>
<keyword evidence="1" id="KW-0812">Transmembrane</keyword>
<dbReference type="AlphaFoldDB" id="A0AAE0T3T8"/>
<evidence type="ECO:0000313" key="2">
    <source>
        <dbReference type="EMBL" id="KAK3603282.1"/>
    </source>
</evidence>
<name>A0AAE0T3T8_9BIVA</name>
<gene>
    <name evidence="2" type="ORF">CHS0354_007612</name>
</gene>
<reference evidence="2" key="1">
    <citation type="journal article" date="2021" name="Genome Biol. Evol.">
        <title>A High-Quality Reference Genome for a Parasitic Bivalve with Doubly Uniparental Inheritance (Bivalvia: Unionida).</title>
        <authorList>
            <person name="Smith C.H."/>
        </authorList>
    </citation>
    <scope>NUCLEOTIDE SEQUENCE</scope>
    <source>
        <strain evidence="2">CHS0354</strain>
    </source>
</reference>
<accession>A0AAE0T3T8</accession>
<sequence length="102" mass="11332">MNGLGRYRYTFFRGACIWYSLPGVLSKSGAGLLEWLAGFLLLFLVLSFMAAPMSPTSLIFRSSPSVFVSQVCEFYSYFQLVGSKLKPGFIPNALMTLTLVQL</sequence>
<proteinExistence type="predicted"/>
<dbReference type="EMBL" id="JAEAOA010000519">
    <property type="protein sequence ID" value="KAK3603282.1"/>
    <property type="molecule type" value="Genomic_DNA"/>
</dbReference>
<evidence type="ECO:0000313" key="3">
    <source>
        <dbReference type="Proteomes" id="UP001195483"/>
    </source>
</evidence>
<reference evidence="2" key="3">
    <citation type="submission" date="2023-05" db="EMBL/GenBank/DDBJ databases">
        <authorList>
            <person name="Smith C.H."/>
        </authorList>
    </citation>
    <scope>NUCLEOTIDE SEQUENCE</scope>
    <source>
        <strain evidence="2">CHS0354</strain>
        <tissue evidence="2">Mantle</tissue>
    </source>
</reference>
<comment type="caution">
    <text evidence="2">The sequence shown here is derived from an EMBL/GenBank/DDBJ whole genome shotgun (WGS) entry which is preliminary data.</text>
</comment>
<organism evidence="2 3">
    <name type="scientific">Potamilus streckersoni</name>
    <dbReference type="NCBI Taxonomy" id="2493646"/>
    <lineage>
        <taxon>Eukaryota</taxon>
        <taxon>Metazoa</taxon>
        <taxon>Spiralia</taxon>
        <taxon>Lophotrochozoa</taxon>
        <taxon>Mollusca</taxon>
        <taxon>Bivalvia</taxon>
        <taxon>Autobranchia</taxon>
        <taxon>Heteroconchia</taxon>
        <taxon>Palaeoheterodonta</taxon>
        <taxon>Unionida</taxon>
        <taxon>Unionoidea</taxon>
        <taxon>Unionidae</taxon>
        <taxon>Ambleminae</taxon>
        <taxon>Lampsilini</taxon>
        <taxon>Potamilus</taxon>
    </lineage>
</organism>
<feature type="transmembrane region" description="Helical" evidence="1">
    <location>
        <begin position="32"/>
        <end position="51"/>
    </location>
</feature>
<keyword evidence="3" id="KW-1185">Reference proteome</keyword>
<protein>
    <submittedName>
        <fullName evidence="2">Uncharacterized protein</fullName>
    </submittedName>
</protein>
<dbReference type="Proteomes" id="UP001195483">
    <property type="component" value="Unassembled WGS sequence"/>
</dbReference>
<keyword evidence="1" id="KW-0472">Membrane</keyword>
<reference evidence="2" key="2">
    <citation type="journal article" date="2021" name="Genome Biol. Evol.">
        <title>Developing a high-quality reference genome for a parasitic bivalve with doubly uniparental inheritance (Bivalvia: Unionida).</title>
        <authorList>
            <person name="Smith C.H."/>
        </authorList>
    </citation>
    <scope>NUCLEOTIDE SEQUENCE</scope>
    <source>
        <strain evidence="2">CHS0354</strain>
        <tissue evidence="2">Mantle</tissue>
    </source>
</reference>